<name>A5ADD4_VITVI</name>
<evidence type="ECO:0000313" key="1">
    <source>
        <dbReference type="EMBL" id="CAN73302.1"/>
    </source>
</evidence>
<dbReference type="AlphaFoldDB" id="A5ADD4"/>
<sequence>MLSEDTNIKEGVSNVFYNLLIEAREQKPSIDGITFESLGRDDLRNLKIPFSEEEVFVSLSSLYGDKAIELNDFTMVFWQHYLDFVNYQVIRLFREFLEQRSFKESLNVTFKAKENTSGEIHKLDIKKTYDHVNWGHGSKSRSQSLTQRVSRHRHIGLGVSARYRTIHEI</sequence>
<organism evidence="1">
    <name type="scientific">Vitis vinifera</name>
    <name type="common">Grape</name>
    <dbReference type="NCBI Taxonomy" id="29760"/>
    <lineage>
        <taxon>Eukaryota</taxon>
        <taxon>Viridiplantae</taxon>
        <taxon>Streptophyta</taxon>
        <taxon>Embryophyta</taxon>
        <taxon>Tracheophyta</taxon>
        <taxon>Spermatophyta</taxon>
        <taxon>Magnoliopsida</taxon>
        <taxon>eudicotyledons</taxon>
        <taxon>Gunneridae</taxon>
        <taxon>Pentapetalae</taxon>
        <taxon>rosids</taxon>
        <taxon>Vitales</taxon>
        <taxon>Vitaceae</taxon>
        <taxon>Viteae</taxon>
        <taxon>Vitis</taxon>
    </lineage>
</organism>
<reference evidence="1" key="1">
    <citation type="journal article" date="2007" name="PLoS ONE">
        <title>The first genome sequence of an elite grapevine cultivar (Pinot noir Vitis vinifera L.): coping with a highly heterozygous genome.</title>
        <authorList>
            <person name="Velasco R."/>
            <person name="Zharkikh A."/>
            <person name="Troggio M."/>
            <person name="Cartwright D.A."/>
            <person name="Cestaro A."/>
            <person name="Pruss D."/>
            <person name="Pindo M."/>
            <person name="FitzGerald L.M."/>
            <person name="Vezzulli S."/>
            <person name="Reid J."/>
            <person name="Malacarne G."/>
            <person name="Iliev D."/>
            <person name="Coppola G."/>
            <person name="Wardell B."/>
            <person name="Micheletti D."/>
            <person name="Macalma T."/>
            <person name="Facci M."/>
            <person name="Mitchell J.T."/>
            <person name="Perazzolli M."/>
            <person name="Eldredge G."/>
            <person name="Gatto P."/>
            <person name="Oyzerski R."/>
            <person name="Moretto M."/>
            <person name="Gutin N."/>
            <person name="Stefanini M."/>
            <person name="Chen Y."/>
            <person name="Segala C."/>
            <person name="Davenport C."/>
            <person name="Dematte L."/>
            <person name="Mraz A."/>
            <person name="Battilana J."/>
            <person name="Stormo K."/>
            <person name="Costa F."/>
            <person name="Tao Q."/>
            <person name="Si-Ammour A."/>
            <person name="Harkins T."/>
            <person name="Lackey A."/>
            <person name="Perbost C."/>
            <person name="Taillon B."/>
            <person name="Stella A."/>
            <person name="Solovyev V."/>
            <person name="Fawcett J.A."/>
            <person name="Sterck L."/>
            <person name="Vandepoele K."/>
            <person name="Grando S.M."/>
            <person name="Toppo S."/>
            <person name="Moser C."/>
            <person name="Lanchbury J."/>
            <person name="Bogden R."/>
            <person name="Skolnick M."/>
            <person name="Sgaramella V."/>
            <person name="Bhatnagar S.K."/>
            <person name="Fontana P."/>
            <person name="Gutin A."/>
            <person name="Van de Peer Y."/>
            <person name="Salamini F."/>
            <person name="Viola R."/>
        </authorList>
    </citation>
    <scope>NUCLEOTIDE SEQUENCE</scope>
</reference>
<dbReference type="EMBL" id="AM423704">
    <property type="protein sequence ID" value="CAN73302.1"/>
    <property type="molecule type" value="Genomic_DNA"/>
</dbReference>
<proteinExistence type="predicted"/>
<protein>
    <submittedName>
        <fullName evidence="1">Uncharacterized protein</fullName>
    </submittedName>
</protein>
<accession>A5ADD4</accession>
<gene>
    <name evidence="1" type="ORF">VITISV_023240</name>
</gene>